<evidence type="ECO:0000313" key="1">
    <source>
        <dbReference type="EMBL" id="MEQ2273305.1"/>
    </source>
</evidence>
<dbReference type="EMBL" id="JAHRIM010071470">
    <property type="protein sequence ID" value="MEQ2273305.1"/>
    <property type="molecule type" value="Genomic_DNA"/>
</dbReference>
<name>A0ABV0WW23_9TELE</name>
<feature type="non-terminal residue" evidence="1">
    <location>
        <position position="1"/>
    </location>
</feature>
<dbReference type="Gene3D" id="3.90.176.10">
    <property type="entry name" value="Toxin ADP-ribosyltransferase, Chain A, domain 1"/>
    <property type="match status" value="1"/>
</dbReference>
<sequence length="104" mass="11417">IGGTVITQDDQPFPLNMAENSVDDMYSTCATAMEAKMPPELPVPEGDRCNLLTAHQEVLKETGQSELQYLSVLPMWFIPSPGSSPCESTSPSTRNLKKTFLIKN</sequence>
<evidence type="ECO:0008006" key="3">
    <source>
        <dbReference type="Google" id="ProtNLM"/>
    </source>
</evidence>
<dbReference type="Proteomes" id="UP001444071">
    <property type="component" value="Unassembled WGS sequence"/>
</dbReference>
<organism evidence="1 2">
    <name type="scientific">Xenotaenia resolanae</name>
    <dbReference type="NCBI Taxonomy" id="208358"/>
    <lineage>
        <taxon>Eukaryota</taxon>
        <taxon>Metazoa</taxon>
        <taxon>Chordata</taxon>
        <taxon>Craniata</taxon>
        <taxon>Vertebrata</taxon>
        <taxon>Euteleostomi</taxon>
        <taxon>Actinopterygii</taxon>
        <taxon>Neopterygii</taxon>
        <taxon>Teleostei</taxon>
        <taxon>Neoteleostei</taxon>
        <taxon>Acanthomorphata</taxon>
        <taxon>Ovalentaria</taxon>
        <taxon>Atherinomorphae</taxon>
        <taxon>Cyprinodontiformes</taxon>
        <taxon>Goodeidae</taxon>
        <taxon>Xenotaenia</taxon>
    </lineage>
</organism>
<gene>
    <name evidence="1" type="ORF">XENORESO_002362</name>
</gene>
<proteinExistence type="predicted"/>
<accession>A0ABV0WW23</accession>
<keyword evidence="2" id="KW-1185">Reference proteome</keyword>
<comment type="caution">
    <text evidence="1">The sequence shown here is derived from an EMBL/GenBank/DDBJ whole genome shotgun (WGS) entry which is preliminary data.</text>
</comment>
<evidence type="ECO:0000313" key="2">
    <source>
        <dbReference type="Proteomes" id="UP001444071"/>
    </source>
</evidence>
<protein>
    <recommendedName>
        <fullName evidence="3">Prolactin receptor</fullName>
    </recommendedName>
</protein>
<reference evidence="1 2" key="1">
    <citation type="submission" date="2021-06" db="EMBL/GenBank/DDBJ databases">
        <authorList>
            <person name="Palmer J.M."/>
        </authorList>
    </citation>
    <scope>NUCLEOTIDE SEQUENCE [LARGE SCALE GENOMIC DNA]</scope>
    <source>
        <strain evidence="1 2">XR_2019</strain>
        <tissue evidence="1">Muscle</tissue>
    </source>
</reference>